<dbReference type="InterPro" id="IPR012677">
    <property type="entry name" value="Nucleotide-bd_a/b_plait_sf"/>
</dbReference>
<proteinExistence type="inferred from homology"/>
<feature type="region of interest" description="Disordered" evidence="3">
    <location>
        <begin position="119"/>
        <end position="139"/>
    </location>
</feature>
<dbReference type="InterPro" id="IPR035979">
    <property type="entry name" value="RBD_domain_sf"/>
</dbReference>
<dbReference type="Gene3D" id="6.10.250.1770">
    <property type="match status" value="1"/>
</dbReference>
<dbReference type="SMART" id="SM00360">
    <property type="entry name" value="RRM"/>
    <property type="match status" value="1"/>
</dbReference>
<keyword evidence="6" id="KW-1185">Reference proteome</keyword>
<dbReference type="CDD" id="cd12951">
    <property type="entry name" value="RRP7_Rrp7A"/>
    <property type="match status" value="1"/>
</dbReference>
<accession>A0ABQ7G9V9</accession>
<evidence type="ECO:0000259" key="4">
    <source>
        <dbReference type="SMART" id="SM00360"/>
    </source>
</evidence>
<evidence type="ECO:0000256" key="3">
    <source>
        <dbReference type="SAM" id="MobiDB-lite"/>
    </source>
</evidence>
<dbReference type="Gene3D" id="3.30.70.330">
    <property type="match status" value="1"/>
</dbReference>
<dbReference type="InterPro" id="IPR024326">
    <property type="entry name" value="RRP7_C"/>
</dbReference>
<dbReference type="SUPFAM" id="SSF54928">
    <property type="entry name" value="RNA-binding domain, RBD"/>
    <property type="match status" value="1"/>
</dbReference>
<dbReference type="InterPro" id="IPR000504">
    <property type="entry name" value="RRM_dom"/>
</dbReference>
<feature type="region of interest" description="Disordered" evidence="3">
    <location>
        <begin position="1"/>
        <end position="22"/>
    </location>
</feature>
<sequence length="272" mass="30237">MTFTNKVEQPAKHGRRHQGKLRNGELLVPLGVRLGHNPFITHLHLKEHRNAQAPSSLFVAGIPLGMSKRTLEHIASCFGEPQQTVLHGNKKSGMVAFMDEASVAAALEAAKHGQIVEVEPLEEDEDEGPSSTSTNDATGLRGWVNAHKAKRPGNAELQRQLDTWVAEHEEEEARAERAQQAAMAEDGWTVVVRSKGRKRTKDSETGAIQSGGMAAAAARAMAQGSKGAPLEDFYRFQQREKRRNELVDLRIKFEEDRHRIQSLRASRNFKPF</sequence>
<evidence type="ECO:0000256" key="1">
    <source>
        <dbReference type="ARBA" id="ARBA00006110"/>
    </source>
</evidence>
<dbReference type="InterPro" id="IPR040446">
    <property type="entry name" value="RRP7"/>
</dbReference>
<gene>
    <name evidence="5" type="ORF">DUNSADRAFT_13179</name>
</gene>
<keyword evidence="2" id="KW-0175">Coiled coil</keyword>
<dbReference type="PANTHER" id="PTHR13191:SF0">
    <property type="entry name" value="RIBOSOMAL RNA-PROCESSING PROTEIN 7 HOMOLOG A-RELATED"/>
    <property type="match status" value="1"/>
</dbReference>
<dbReference type="Proteomes" id="UP000815325">
    <property type="component" value="Unassembled WGS sequence"/>
</dbReference>
<evidence type="ECO:0000256" key="2">
    <source>
        <dbReference type="SAM" id="Coils"/>
    </source>
</evidence>
<comment type="similarity">
    <text evidence="1">Belongs to the RRP7 family.</text>
</comment>
<evidence type="ECO:0000313" key="5">
    <source>
        <dbReference type="EMBL" id="KAF5831388.1"/>
    </source>
</evidence>
<organism evidence="5 6">
    <name type="scientific">Dunaliella salina</name>
    <name type="common">Green alga</name>
    <name type="synonym">Protococcus salinus</name>
    <dbReference type="NCBI Taxonomy" id="3046"/>
    <lineage>
        <taxon>Eukaryota</taxon>
        <taxon>Viridiplantae</taxon>
        <taxon>Chlorophyta</taxon>
        <taxon>core chlorophytes</taxon>
        <taxon>Chlorophyceae</taxon>
        <taxon>CS clade</taxon>
        <taxon>Chlamydomonadales</taxon>
        <taxon>Dunaliellaceae</taxon>
        <taxon>Dunaliella</taxon>
    </lineage>
</organism>
<name>A0ABQ7G9V9_DUNSA</name>
<dbReference type="PANTHER" id="PTHR13191">
    <property type="entry name" value="RIBOSOMAL RNA PROCESSING PROTEIN 7-RELATED"/>
    <property type="match status" value="1"/>
</dbReference>
<feature type="domain" description="RRM" evidence="4">
    <location>
        <begin position="56"/>
        <end position="119"/>
    </location>
</feature>
<dbReference type="Pfam" id="PF12923">
    <property type="entry name" value="RRP7"/>
    <property type="match status" value="1"/>
</dbReference>
<reference evidence="5" key="1">
    <citation type="submission" date="2017-08" db="EMBL/GenBank/DDBJ databases">
        <authorList>
            <person name="Polle J.E."/>
            <person name="Barry K."/>
            <person name="Cushman J."/>
            <person name="Schmutz J."/>
            <person name="Tran D."/>
            <person name="Hathwaick L.T."/>
            <person name="Yim W.C."/>
            <person name="Jenkins J."/>
            <person name="Mckie-Krisberg Z.M."/>
            <person name="Prochnik S."/>
            <person name="Lindquist E."/>
            <person name="Dockter R.B."/>
            <person name="Adam C."/>
            <person name="Molina H."/>
            <person name="Bunkerborg J."/>
            <person name="Jin E."/>
            <person name="Buchheim M."/>
            <person name="Magnuson J."/>
        </authorList>
    </citation>
    <scope>NUCLEOTIDE SEQUENCE</scope>
    <source>
        <strain evidence="5">CCAP 19/18</strain>
    </source>
</reference>
<protein>
    <submittedName>
        <fullName evidence="5">Ribosomal RNA-processing protein 7-domain-containing protein</fullName>
    </submittedName>
</protein>
<evidence type="ECO:0000313" key="6">
    <source>
        <dbReference type="Proteomes" id="UP000815325"/>
    </source>
</evidence>
<comment type="caution">
    <text evidence="5">The sequence shown here is derived from an EMBL/GenBank/DDBJ whole genome shotgun (WGS) entry which is preliminary data.</text>
</comment>
<dbReference type="EMBL" id="MU069952">
    <property type="protein sequence ID" value="KAF5831388.1"/>
    <property type="molecule type" value="Genomic_DNA"/>
</dbReference>
<feature type="compositionally biased region" description="Acidic residues" evidence="3">
    <location>
        <begin position="119"/>
        <end position="128"/>
    </location>
</feature>
<feature type="coiled-coil region" evidence="2">
    <location>
        <begin position="154"/>
        <end position="185"/>
    </location>
</feature>